<dbReference type="Proteomes" id="UP001054945">
    <property type="component" value="Unassembled WGS sequence"/>
</dbReference>
<gene>
    <name evidence="1" type="ORF">CEXT_698121</name>
</gene>
<sequence length="134" mass="15005">MHFCVEFGGPLFRFNLYSSCASGIWISRLMGCHNLHDFNQRTAKSLANWQDRFDRQVVSVSLETFKSDTTPNMASRTPSNSLLNFWQQAPAAVTDSVSQPVASRPLKASLPIRGLHTARSITTEMLPLFSDQRG</sequence>
<reference evidence="1 2" key="1">
    <citation type="submission" date="2021-06" db="EMBL/GenBank/DDBJ databases">
        <title>Caerostris extrusa draft genome.</title>
        <authorList>
            <person name="Kono N."/>
            <person name="Arakawa K."/>
        </authorList>
    </citation>
    <scope>NUCLEOTIDE SEQUENCE [LARGE SCALE GENOMIC DNA]</scope>
</reference>
<evidence type="ECO:0000313" key="2">
    <source>
        <dbReference type="Proteomes" id="UP001054945"/>
    </source>
</evidence>
<name>A0AAV4S0Z1_CAEEX</name>
<dbReference type="EMBL" id="BPLR01008645">
    <property type="protein sequence ID" value="GIY26210.1"/>
    <property type="molecule type" value="Genomic_DNA"/>
</dbReference>
<protein>
    <submittedName>
        <fullName evidence="1">Uncharacterized protein</fullName>
    </submittedName>
</protein>
<proteinExistence type="predicted"/>
<keyword evidence="2" id="KW-1185">Reference proteome</keyword>
<evidence type="ECO:0000313" key="1">
    <source>
        <dbReference type="EMBL" id="GIY26210.1"/>
    </source>
</evidence>
<comment type="caution">
    <text evidence="1">The sequence shown here is derived from an EMBL/GenBank/DDBJ whole genome shotgun (WGS) entry which is preliminary data.</text>
</comment>
<dbReference type="AlphaFoldDB" id="A0AAV4S0Z1"/>
<accession>A0AAV4S0Z1</accession>
<organism evidence="1 2">
    <name type="scientific">Caerostris extrusa</name>
    <name type="common">Bark spider</name>
    <name type="synonym">Caerostris bankana</name>
    <dbReference type="NCBI Taxonomy" id="172846"/>
    <lineage>
        <taxon>Eukaryota</taxon>
        <taxon>Metazoa</taxon>
        <taxon>Ecdysozoa</taxon>
        <taxon>Arthropoda</taxon>
        <taxon>Chelicerata</taxon>
        <taxon>Arachnida</taxon>
        <taxon>Araneae</taxon>
        <taxon>Araneomorphae</taxon>
        <taxon>Entelegynae</taxon>
        <taxon>Araneoidea</taxon>
        <taxon>Araneidae</taxon>
        <taxon>Caerostris</taxon>
    </lineage>
</organism>